<dbReference type="Ensembl" id="ENSDART00000049061.5">
    <property type="protein sequence ID" value="ENSDARP00000049060.4"/>
    <property type="gene ID" value="ENSDARG00000029018.6"/>
</dbReference>
<dbReference type="OMA" id="SERQTHC"/>
<evidence type="ECO:0000256" key="13">
    <source>
        <dbReference type="ARBA" id="ARBA00031903"/>
    </source>
</evidence>
<keyword evidence="7" id="KW-0597">Phosphoprotein</keyword>
<name>Q5RGY9_DANRE</name>
<reference evidence="20" key="8">
    <citation type="journal article" date="2016" name="BMC Genomics">
        <title>Gene evolution and gene expression after whole genome duplication in fish: the PhyloFish database.</title>
        <authorList>
            <person name="Pasquier J."/>
            <person name="Cabau C."/>
            <person name="Nguyen T."/>
            <person name="Jouanno E."/>
            <person name="Severac D."/>
            <person name="Braasch I."/>
            <person name="Journot L."/>
            <person name="Pontarotti P."/>
            <person name="Klopp C."/>
            <person name="Postlethwait J.H."/>
            <person name="Guiguen Y."/>
            <person name="Bobe J."/>
        </authorList>
    </citation>
    <scope>NUCLEOTIDE SEQUENCE</scope>
    <source>
        <strain evidence="20">Tuebingen</strain>
    </source>
</reference>
<gene>
    <name evidence="18 20 21" type="primary">cdkn1ba</name>
    <name evidence="20" type="synonym">cdkn1bl</name>
</gene>
<feature type="domain" description="Cyclin-dependent kinase inhibitor" evidence="17">
    <location>
        <begin position="31"/>
        <end position="80"/>
    </location>
</feature>
<feature type="region of interest" description="Disordered" evidence="16">
    <location>
        <begin position="1"/>
        <end position="30"/>
    </location>
</feature>
<reference evidence="20" key="10">
    <citation type="journal article" date="2020" name="PLoS Genet.">
        <title>Zebrafish rbm8a and magoh mutants reveal EJC developmental functions and new 3'UTR intron-containing NMD targets.</title>
        <authorList>
            <person name="Gangras P."/>
            <person name="Gallagher T.L."/>
            <person name="Parthun M.A."/>
            <person name="Yi Z."/>
            <person name="Patton R.D."/>
            <person name="Tietz K.T."/>
            <person name="Deans N.C."/>
            <person name="Bundschuh R."/>
            <person name="Amacher S.L."/>
            <person name="Singh G."/>
        </authorList>
    </citation>
    <scope>NUCLEOTIDE SEQUENCE</scope>
    <source>
        <strain evidence="20">Tuebingen</strain>
    </source>
</reference>
<keyword evidence="8" id="KW-0967">Endosome</keyword>
<evidence type="ECO:0000256" key="10">
    <source>
        <dbReference type="ARBA" id="ARBA00023013"/>
    </source>
</evidence>
<evidence type="ECO:0000256" key="4">
    <source>
        <dbReference type="ARBA" id="ARBA00006726"/>
    </source>
</evidence>
<evidence type="ECO:0000256" key="12">
    <source>
        <dbReference type="ARBA" id="ARBA00023306"/>
    </source>
</evidence>
<organism evidence="18">
    <name type="scientific">Danio rerio</name>
    <name type="common">Zebrafish</name>
    <name type="synonym">Brachydanio rerio</name>
    <dbReference type="NCBI Taxonomy" id="7955"/>
    <lineage>
        <taxon>Eukaryota</taxon>
        <taxon>Metazoa</taxon>
        <taxon>Chordata</taxon>
        <taxon>Craniata</taxon>
        <taxon>Vertebrata</taxon>
        <taxon>Euteleostomi</taxon>
        <taxon>Actinopterygii</taxon>
        <taxon>Neopterygii</taxon>
        <taxon>Teleostei</taxon>
        <taxon>Ostariophysi</taxon>
        <taxon>Cypriniformes</taxon>
        <taxon>Danionidae</taxon>
        <taxon>Danioninae</taxon>
        <taxon>Danio</taxon>
    </lineage>
</organism>
<reference evidence="20" key="9">
    <citation type="journal article" date="2016" name="Nat. Commun.">
        <title>Chromatin-remodelling factor Brg1 regulates myocardial proliferation and regeneration in zebrafish.</title>
        <authorList>
            <person name="Xiao C."/>
            <person name="Gao L."/>
            <person name="Hou Y."/>
            <person name="Xu C."/>
            <person name="Chang N."/>
            <person name="Wang F."/>
            <person name="Hu K."/>
            <person name="He A."/>
            <person name="Luo Y."/>
            <person name="Wang J."/>
            <person name="Peng J."/>
            <person name="Tang F."/>
            <person name="Zhu X."/>
            <person name="Xiong J.W."/>
        </authorList>
    </citation>
    <scope>NUCLEOTIDE SEQUENCE</scope>
    <source>
        <strain evidence="20">Tuebingen</strain>
    </source>
</reference>
<dbReference type="GO" id="GO:0050680">
    <property type="term" value="P:negative regulation of epithelial cell proliferation"/>
    <property type="evidence" value="ECO:0000318"/>
    <property type="project" value="GO_Central"/>
</dbReference>
<reference evidence="20" key="1">
    <citation type="journal article" date="2009" name="Proc. Natl. Acad. Sci. U.S.A.">
        <title>Distinct populations of quiescent and proliferative pancreatic beta-cells identified by HOTcre mediated labeling.</title>
        <authorList>
            <person name="Hesselson D."/>
            <person name="Anderson R.M."/>
            <person name="Beinat M."/>
            <person name="Stainier D.Y."/>
        </authorList>
    </citation>
    <scope>NUCLEOTIDE SEQUENCE</scope>
    <source>
        <strain evidence="20">Tuebingen</strain>
    </source>
</reference>
<evidence type="ECO:0000313" key="20">
    <source>
        <dbReference type="RefSeq" id="NP_001013286.1"/>
    </source>
</evidence>
<dbReference type="eggNOG" id="KOG4743">
    <property type="taxonomic scope" value="Eukaryota"/>
</dbReference>
<evidence type="ECO:0000256" key="8">
    <source>
        <dbReference type="ARBA" id="ARBA00022753"/>
    </source>
</evidence>
<feature type="region of interest" description="Disordered" evidence="16">
    <location>
        <begin position="75"/>
        <end position="187"/>
    </location>
</feature>
<reference evidence="20" key="3">
    <citation type="journal article" date="2011" name="Development">
        <title>Her9 represses neurogenic fate downstream of Tbx1 and retinoic acid signaling in the inner ear.</title>
        <authorList>
            <person name="Radosevic M."/>
            <person name="Robert-Moreno A."/>
            <person name="Coolen M."/>
            <person name="Bally-Cuif L."/>
            <person name="Alsina B."/>
        </authorList>
    </citation>
    <scope>NUCLEOTIDE SEQUENCE</scope>
    <source>
        <strain evidence="20">Tuebingen</strain>
    </source>
</reference>
<evidence type="ECO:0000313" key="18">
    <source>
        <dbReference type="Ensembl" id="ENSDARP00000049060"/>
    </source>
</evidence>
<feature type="compositionally biased region" description="Polar residues" evidence="16">
    <location>
        <begin position="1"/>
        <end position="11"/>
    </location>
</feature>
<dbReference type="PhylomeDB" id="Q5RGY9"/>
<reference evidence="20" key="7">
    <citation type="journal article" date="2015" name="Nat. Commun.">
        <title>RFX transcription factors are essential for hearing in mice.</title>
        <authorList>
            <person name="Elkon R."/>
            <person name="Milon B."/>
            <person name="Morrison L."/>
            <person name="Shah M."/>
            <person name="Vijayakumar S."/>
            <person name="Racherla M."/>
            <person name="Leitch C.C."/>
            <person name="Silipino L."/>
            <person name="Hadi S."/>
            <person name="Weiss-Gayet M."/>
            <person name="Barras E."/>
            <person name="Schmid C.D."/>
            <person name="Ait-Lounis A."/>
            <person name="Barnes A."/>
            <person name="Song Y."/>
            <person name="Eisenman D.J."/>
            <person name="Eliyahu E."/>
            <person name="Frolenkov G.I."/>
            <person name="Strome S.E."/>
            <person name="Durand B."/>
            <person name="Zaghloul N.A."/>
            <person name="Jones S.M."/>
            <person name="Reith W."/>
            <person name="Hertzano R."/>
        </authorList>
    </citation>
    <scope>NUCLEOTIDE SEQUENCE</scope>
    <source>
        <strain evidence="20">Tuebingen</strain>
    </source>
</reference>
<evidence type="ECO:0000256" key="5">
    <source>
        <dbReference type="ARBA" id="ARBA00014547"/>
    </source>
</evidence>
<dbReference type="GO" id="GO:0005634">
    <property type="term" value="C:nucleus"/>
    <property type="evidence" value="ECO:0000318"/>
    <property type="project" value="GO_Central"/>
</dbReference>
<evidence type="ECO:0000256" key="11">
    <source>
        <dbReference type="ARBA" id="ARBA00023242"/>
    </source>
</evidence>
<reference evidence="20" key="12">
    <citation type="journal article" date="2021" name="Front. Genet.">
        <title>Identification and Tissue-Specific Characterization of Novel SHOX-Regulated Genes in Zebrafish Highlights SOX Family Members Among Other Genes.</title>
        <authorList>
            <person name="Hoffmann S."/>
            <person name="Roeth R."/>
            <person name="Diebold S."/>
            <person name="Gogel J."/>
            <person name="Hassel D."/>
            <person name="Just S."/>
            <person name="Rappold G.A."/>
        </authorList>
    </citation>
    <scope>NUCLEOTIDE SEQUENCE</scope>
    <source>
        <strain evidence="20">Tuebingen</strain>
    </source>
</reference>
<evidence type="ECO:0000256" key="15">
    <source>
        <dbReference type="ARBA" id="ARBA00045727"/>
    </source>
</evidence>
<dbReference type="Bgee" id="ENSDARG00000029018">
    <property type="expression patterns" value="Expressed in intestine and 23 other cell types or tissues"/>
</dbReference>
<dbReference type="GO" id="GO:0005768">
    <property type="term" value="C:endosome"/>
    <property type="evidence" value="ECO:0007669"/>
    <property type="project" value="UniProtKB-SubCell"/>
</dbReference>
<protein>
    <recommendedName>
        <fullName evidence="5">Cyclin-dependent kinase inhibitor 1B</fullName>
    </recommendedName>
    <alternativeName>
        <fullName evidence="14">Cyclin-dependent kinase inhibitor p27</fullName>
    </alternativeName>
    <alternativeName>
        <fullName evidence="13">p27Kip1</fullName>
    </alternativeName>
</protein>
<comment type="function">
    <text evidence="15">Important regulator of cell cycle progression. Inhibits the kinase activity of CDK2 bound to cyclin A, but has little inhibitory activity on CDK2 bound to SPDYA. Involved in G1 arrest. Potent inhibitor of cyclin E- and cyclin A-CDK2 complexes. Forms a complex with cyclin type D-CDK4 complexes and is involved in the assembly, stability, and modulation of CCND1-CDK4 complex activation. Acts either as an inhibitor or an activator of cyclin type D-CDK4 complexes depending on its phosphorylation state and/or stoichometry.</text>
</comment>
<dbReference type="GeneTree" id="ENSGT00940000159852"/>
<dbReference type="GO" id="GO:0004861">
    <property type="term" value="F:cyclin-dependent protein serine/threonine kinase inhibitor activity"/>
    <property type="evidence" value="ECO:0000318"/>
    <property type="project" value="GO_Central"/>
</dbReference>
<dbReference type="SMR" id="Q5RGY9"/>
<evidence type="ECO:0000256" key="6">
    <source>
        <dbReference type="ARBA" id="ARBA00022490"/>
    </source>
</evidence>
<dbReference type="InterPro" id="IPR044898">
    <property type="entry name" value="CDI_dom_sf"/>
</dbReference>
<proteinExistence type="inferred from homology"/>
<dbReference type="GO" id="GO:0045930">
    <property type="term" value="P:negative regulation of mitotic cell cycle"/>
    <property type="evidence" value="ECO:0000318"/>
    <property type="project" value="GO_Central"/>
</dbReference>
<keyword evidence="6" id="KW-0963">Cytoplasm</keyword>
<keyword evidence="19" id="KW-1185">Reference proteome</keyword>
<dbReference type="ZFIN" id="ZDB-GENE-040812-3">
    <property type="gene designation" value="cdkn1ba"/>
</dbReference>
<dbReference type="InterPro" id="IPR003175">
    <property type="entry name" value="CDI_dom"/>
</dbReference>
<reference evidence="20" key="6">
    <citation type="journal article" date="2015" name="Dev. Biol.">
        <title>The transcription factor hairy/E(spl)-related 2 induces proliferation of neural progenitors and regulates neurogenesis and gliogenesis.</title>
        <authorList>
            <person name="Cheng Y.C."/>
            <person name="Chiang M.C."/>
            <person name="Shih H.Y."/>
            <person name="Ma T.L."/>
            <person name="Yeh T.H."/>
            <person name="Huang Y.C."/>
            <person name="Lin C.Y."/>
            <person name="Lin S.J."/>
        </authorList>
    </citation>
    <scope>NUCLEOTIDE SEQUENCE</scope>
    <source>
        <strain evidence="20">Tuebingen</strain>
    </source>
</reference>
<dbReference type="EMBL" id="BX649425">
    <property type="status" value="NOT_ANNOTATED_CDS"/>
    <property type="molecule type" value="Genomic_DNA"/>
</dbReference>
<reference evidence="18 19" key="4">
    <citation type="journal article" date="2013" name="Nature">
        <title>The zebrafish reference genome sequence and its relationship to the human genome.</title>
        <authorList>
            <consortium name="Genome Reference Consortium Zebrafish"/>
            <person name="Howe K."/>
            <person name="Clark M.D."/>
            <person name="Torroja C.F."/>
            <person name="Torrance J."/>
            <person name="Berthelot C."/>
            <person name="Muffato M."/>
            <person name="Collins J.E."/>
            <person name="Humphray S."/>
            <person name="McLaren K."/>
            <person name="Matthews L."/>
            <person name="McLaren S."/>
            <person name="Sealy I."/>
            <person name="Caccamo M."/>
            <person name="Churcher C."/>
            <person name="Scott C."/>
            <person name="Barrett J.C."/>
            <person name="Koch R."/>
            <person name="Rauch G.J."/>
            <person name="White S."/>
            <person name="Chow W."/>
            <person name="Kilian B."/>
            <person name="Quintais L.T."/>
            <person name="Guerra-Assuncao J.A."/>
            <person name="Zhou Y."/>
            <person name="Gu Y."/>
            <person name="Yen J."/>
            <person name="Vogel J.H."/>
            <person name="Eyre T."/>
            <person name="Redmond S."/>
            <person name="Banerjee R."/>
            <person name="Chi J."/>
            <person name="Fu B."/>
            <person name="Langley E."/>
            <person name="Maguire S.F."/>
            <person name="Laird G.K."/>
            <person name="Lloyd D."/>
            <person name="Kenyon E."/>
            <person name="Donaldson S."/>
            <person name="Sehra H."/>
            <person name="Almeida-King J."/>
            <person name="Loveland J."/>
            <person name="Trevanion S."/>
            <person name="Jones M."/>
            <person name="Quail M."/>
            <person name="Willey D."/>
            <person name="Hunt A."/>
            <person name="Burton J."/>
            <person name="Sims S."/>
            <person name="McLay K."/>
            <person name="Plumb B."/>
            <person name="Davis J."/>
            <person name="Clee C."/>
            <person name="Oliver K."/>
            <person name="Clark R."/>
            <person name="Riddle C."/>
            <person name="Elliot D."/>
            <person name="Eliott D."/>
            <person name="Threadgold G."/>
            <person name="Harden G."/>
            <person name="Ware D."/>
            <person name="Begum S."/>
            <person name="Mortimore B."/>
            <person name="Mortimer B."/>
            <person name="Kerry G."/>
            <person name="Heath P."/>
            <person name="Phillimore B."/>
            <person name="Tracey A."/>
            <person name="Corby N."/>
            <person name="Dunn M."/>
            <person name="Johnson C."/>
            <person name="Wood J."/>
            <person name="Clark S."/>
            <person name="Pelan S."/>
            <person name="Griffiths G."/>
            <person name="Smith M."/>
            <person name="Glithero R."/>
            <person name="Howden P."/>
            <person name="Barker N."/>
            <person name="Lloyd C."/>
            <person name="Stevens C."/>
            <person name="Harley J."/>
            <person name="Holt K."/>
            <person name="Panagiotidis G."/>
            <person name="Lovell J."/>
            <person name="Beasley H."/>
            <person name="Henderson C."/>
            <person name="Gordon D."/>
            <person name="Auger K."/>
            <person name="Wright D."/>
            <person name="Collins J."/>
            <person name="Raisen C."/>
            <person name="Dyer L."/>
            <person name="Leung K."/>
            <person name="Robertson L."/>
            <person name="Ambridge K."/>
            <person name="Leongamornlert D."/>
            <person name="McGuire S."/>
            <person name="Gilderthorp R."/>
            <person name="Griffiths C."/>
            <person name="Manthravadi D."/>
            <person name="Nichol S."/>
            <person name="Barker G."/>
            <person name="Whitehead S."/>
            <person name="Kay M."/>
            <person name="Brown J."/>
            <person name="Murnane C."/>
            <person name="Gray E."/>
            <person name="Humphries M."/>
            <person name="Sycamore N."/>
            <person name="Barker D."/>
            <person name="Saunders D."/>
            <person name="Wallis J."/>
            <person name="Babbage A."/>
            <person name="Hammond S."/>
            <person name="Mashreghi-Mohammadi M."/>
            <person name="Barr L."/>
            <person name="Martin S."/>
            <person name="Wray P."/>
            <person name="Ellington A."/>
            <person name="Matthews N."/>
            <person name="Ellwood M."/>
            <person name="Woodmansey R."/>
            <person name="Clark G."/>
            <person name="Cooper J."/>
            <person name="Cooper J."/>
            <person name="Tromans A."/>
            <person name="Grafham D."/>
            <person name="Skuce C."/>
            <person name="Pandian R."/>
            <person name="Andrews R."/>
            <person name="Harrison E."/>
            <person name="Kimberley A."/>
            <person name="Garnett J."/>
            <person name="Fosker N."/>
            <person name="Hall R."/>
            <person name="Garner P."/>
            <person name="Kelly D."/>
            <person name="Bird C."/>
            <person name="Palmer S."/>
            <person name="Gehring I."/>
            <person name="Berger A."/>
            <person name="Dooley C.M."/>
            <person name="Ersan-Urun Z."/>
            <person name="Eser C."/>
            <person name="Geiger H."/>
            <person name="Geisler M."/>
            <person name="Karotki L."/>
            <person name="Kirn A."/>
            <person name="Konantz J."/>
            <person name="Konantz M."/>
            <person name="Oberlander M."/>
            <person name="Rudolph-Geiger S."/>
            <person name="Teucke M."/>
            <person name="Lanz C."/>
            <person name="Raddatz G."/>
            <person name="Osoegawa K."/>
            <person name="Zhu B."/>
            <person name="Rapp A."/>
            <person name="Widaa S."/>
            <person name="Langford C."/>
            <person name="Yang F."/>
            <person name="Schuster S.C."/>
            <person name="Carter N.P."/>
            <person name="Harrow J."/>
            <person name="Ning Z."/>
            <person name="Herrero J."/>
            <person name="Searle S.M."/>
            <person name="Enright A."/>
            <person name="Geisler R."/>
            <person name="Plasterk R.H."/>
            <person name="Lee C."/>
            <person name="Westerfield M."/>
            <person name="de Jong P.J."/>
            <person name="Zon L.I."/>
            <person name="Postlethwait J.H."/>
            <person name="Nusslein-Volhard C."/>
            <person name="Hubbard T.J."/>
            <person name="Roest Crollius H."/>
            <person name="Rogers J."/>
            <person name="Stemple D.L."/>
        </authorList>
    </citation>
    <scope>NUCLEOTIDE SEQUENCE [LARGE SCALE GENOMIC DNA]</scope>
    <source>
        <strain evidence="18">Tuebingen</strain>
    </source>
</reference>
<keyword evidence="12" id="KW-0131">Cell cycle</keyword>
<keyword evidence="11" id="KW-0539">Nucleus</keyword>
<keyword evidence="9" id="KW-0832">Ubl conjugation</keyword>
<dbReference type="HOGENOM" id="CLU_077692_2_0_1"/>
<evidence type="ECO:0000256" key="14">
    <source>
        <dbReference type="ARBA" id="ARBA00031925"/>
    </source>
</evidence>
<feature type="compositionally biased region" description="Basic and acidic residues" evidence="16">
    <location>
        <begin position="14"/>
        <end position="25"/>
    </location>
</feature>
<dbReference type="CTD" id="402862"/>
<feature type="compositionally biased region" description="Acidic residues" evidence="16">
    <location>
        <begin position="76"/>
        <end position="86"/>
    </location>
</feature>
<dbReference type="PANTHER" id="PTHR10265:SF9">
    <property type="entry name" value="CYCLIN-DEPENDENT KINASE INHIBITOR 1B"/>
    <property type="match status" value="1"/>
</dbReference>
<dbReference type="GeneID" id="402862"/>
<evidence type="ECO:0000256" key="7">
    <source>
        <dbReference type="ARBA" id="ARBA00022553"/>
    </source>
</evidence>
<dbReference type="PANTHER" id="PTHR10265">
    <property type="entry name" value="CYCLIN-DEPENDENT KINASE INHIBITOR 1"/>
    <property type="match status" value="1"/>
</dbReference>
<comment type="similarity">
    <text evidence="4">Belongs to the CDI family.</text>
</comment>
<dbReference type="GO" id="GO:0000082">
    <property type="term" value="P:G1/S transition of mitotic cell cycle"/>
    <property type="evidence" value="ECO:0000318"/>
    <property type="project" value="GO_Central"/>
</dbReference>
<keyword evidence="10 20" id="KW-0649">Protein kinase inhibitor</keyword>
<reference evidence="20" key="13">
    <citation type="submission" date="2025-04" db="UniProtKB">
        <authorList>
            <consortium name="RefSeq"/>
        </authorList>
    </citation>
    <scope>IDENTIFICATION</scope>
    <source>
        <strain evidence="20">Tuebingen</strain>
    </source>
</reference>
<dbReference type="AlphaFoldDB" id="Q5RGY9"/>
<evidence type="ECO:0000256" key="2">
    <source>
        <dbReference type="ARBA" id="ARBA00004177"/>
    </source>
</evidence>
<dbReference type="GO" id="GO:0051087">
    <property type="term" value="F:protein-folding chaperone binding"/>
    <property type="evidence" value="ECO:0000318"/>
    <property type="project" value="GO_Central"/>
</dbReference>
<reference evidence="20" key="2">
    <citation type="journal article" date="2011" name="Dev. Biol.">
        <title>Cdkn1c drives muscle differentiation through a positive feedback loop with Myod.</title>
        <authorList>
            <person name="Osborn D.P."/>
            <person name="Li K."/>
            <person name="Hinits Y."/>
            <person name="Hughes S.M."/>
        </authorList>
    </citation>
    <scope>NUCLEOTIDE SEQUENCE</scope>
    <source>
        <strain evidence="20">Tuebingen</strain>
    </source>
</reference>
<evidence type="ECO:0000256" key="9">
    <source>
        <dbReference type="ARBA" id="ARBA00022843"/>
    </source>
</evidence>
<dbReference type="AGR" id="ZFIN:ZDB-GENE-040812-3"/>
<comment type="subcellular location">
    <subcellularLocation>
        <location evidence="3">Cytoplasm</location>
    </subcellularLocation>
    <subcellularLocation>
        <location evidence="2">Endosome</location>
    </subcellularLocation>
    <subcellularLocation>
        <location evidence="1">Nucleus</location>
    </subcellularLocation>
</comment>
<evidence type="ECO:0000256" key="16">
    <source>
        <dbReference type="SAM" id="MobiDB-lite"/>
    </source>
</evidence>
<sequence>MSKVRVSNGSPTLERVDPRQADHGKPPVCRSLFGAVDRQEFAKDVREQMREIERASAEKWNYDFAENRPLAPGDYEWQEVDADEVPDFYTRPPRVKRPSSAGTVDHNGNHDYFLTAPSPSPESGAGNSERADAGNRSLSTPRKRPSTEDQDDLRRSKRPSVHASEADPCPDATSSLERAPCEPDPKT</sequence>
<evidence type="ECO:0000313" key="19">
    <source>
        <dbReference type="Proteomes" id="UP000000437"/>
    </source>
</evidence>
<dbReference type="STRING" id="7955.ENSDARP00000049060"/>
<dbReference type="Pfam" id="PF02234">
    <property type="entry name" value="CDI"/>
    <property type="match status" value="1"/>
</dbReference>
<accession>Q5RGY9</accession>
<dbReference type="PaxDb" id="7955-ENSDARP00000049060"/>
<reference evidence="18" key="5">
    <citation type="submission" date="2013-08" db="UniProtKB">
        <authorList>
            <consortium name="Ensembl"/>
        </authorList>
    </citation>
    <scope>IDENTIFICATION</scope>
    <source>
        <strain evidence="18">Tuebingen</strain>
    </source>
</reference>
<dbReference type="Proteomes" id="UP000000437">
    <property type="component" value="Chromosome 4"/>
</dbReference>
<evidence type="ECO:0000256" key="3">
    <source>
        <dbReference type="ARBA" id="ARBA00004496"/>
    </source>
</evidence>
<evidence type="ECO:0000259" key="17">
    <source>
        <dbReference type="Pfam" id="PF02234"/>
    </source>
</evidence>
<dbReference type="OrthoDB" id="6373236at2759"/>
<accession>A0A8M1N496</accession>
<reference evidence="20" key="11">
    <citation type="journal article" date="2020" name="Sci. Rep.">
        <title>dnmt1 function is required to maintain retinal stem cells within the ciliary marginal zone of the zebrafish eye.</title>
        <authorList>
            <person name="Angileri K.M."/>
            <person name="Gross J.M."/>
        </authorList>
    </citation>
    <scope>NUCLEOTIDE SEQUENCE</scope>
    <source>
        <strain evidence="20">Tuebingen</strain>
    </source>
</reference>
<dbReference type="GO" id="GO:0005737">
    <property type="term" value="C:cytoplasm"/>
    <property type="evidence" value="ECO:0000318"/>
    <property type="project" value="GO_Central"/>
</dbReference>
<dbReference type="Gene3D" id="4.10.365.10">
    <property type="entry name" value="p27"/>
    <property type="match status" value="1"/>
</dbReference>
<dbReference type="KEGG" id="dre:402862"/>
<dbReference type="RefSeq" id="NP_001013286.1">
    <property type="nucleotide sequence ID" value="NM_001013268.1"/>
</dbReference>
<evidence type="ECO:0000313" key="21">
    <source>
        <dbReference type="ZFIN" id="ZDB-GENE-040812-3"/>
    </source>
</evidence>
<evidence type="ECO:0000256" key="1">
    <source>
        <dbReference type="ARBA" id="ARBA00004123"/>
    </source>
</evidence>